<dbReference type="AlphaFoldDB" id="A0A2M8GMG2"/>
<organism evidence="1 2">
    <name type="scientific">Candidatus Roizmanbacteria bacterium CG_4_8_14_3_um_filter_36_10</name>
    <dbReference type="NCBI Taxonomy" id="1974834"/>
    <lineage>
        <taxon>Bacteria</taxon>
        <taxon>Candidatus Roizmaniibacteriota</taxon>
    </lineage>
</organism>
<accession>A0A2M8GMG2</accession>
<comment type="caution">
    <text evidence="1">The sequence shown here is derived from an EMBL/GenBank/DDBJ whole genome shotgun (WGS) entry which is preliminary data.</text>
</comment>
<dbReference type="Proteomes" id="UP000229370">
    <property type="component" value="Unassembled WGS sequence"/>
</dbReference>
<dbReference type="EMBL" id="PFQK01000053">
    <property type="protein sequence ID" value="PJC81731.1"/>
    <property type="molecule type" value="Genomic_DNA"/>
</dbReference>
<reference evidence="2" key="1">
    <citation type="submission" date="2017-09" db="EMBL/GenBank/DDBJ databases">
        <title>Depth-based differentiation of microbial function through sediment-hosted aquifers and enrichment of novel symbionts in the deep terrestrial subsurface.</title>
        <authorList>
            <person name="Probst A.J."/>
            <person name="Ladd B."/>
            <person name="Jarett J.K."/>
            <person name="Geller-Mcgrath D.E."/>
            <person name="Sieber C.M.K."/>
            <person name="Emerson J.B."/>
            <person name="Anantharaman K."/>
            <person name="Thomas B.C."/>
            <person name="Malmstrom R."/>
            <person name="Stieglmeier M."/>
            <person name="Klingl A."/>
            <person name="Woyke T."/>
            <person name="Ryan C.M."/>
            <person name="Banfield J.F."/>
        </authorList>
    </citation>
    <scope>NUCLEOTIDE SEQUENCE [LARGE SCALE GENOMIC DNA]</scope>
</reference>
<sequence>MTDQNLAANNIADEKLLEEFVDRLIKEKNSPYVKDENRNEVKKMLLDDVADAINRKLVAQLTDKQVDELNVLLEKKVADEELNGFFKKNINNLDQIIAQALTDFRAGYLTVSYQPKKDDSDLPPPAPVNK</sequence>
<evidence type="ECO:0000313" key="1">
    <source>
        <dbReference type="EMBL" id="PJC81731.1"/>
    </source>
</evidence>
<name>A0A2M8GMG2_9BACT</name>
<proteinExistence type="predicted"/>
<protein>
    <submittedName>
        <fullName evidence="1">Uncharacterized protein</fullName>
    </submittedName>
</protein>
<evidence type="ECO:0000313" key="2">
    <source>
        <dbReference type="Proteomes" id="UP000229370"/>
    </source>
</evidence>
<gene>
    <name evidence="1" type="ORF">CO007_03125</name>
</gene>